<dbReference type="GeneID" id="64142458"/>
<dbReference type="InterPro" id="IPR024244">
    <property type="entry name" value="DUF2537"/>
</dbReference>
<dbReference type="KEGG" id="rqi:C1M55_23250"/>
<accession>A0A1X0M0R5</accession>
<dbReference type="Pfam" id="PF10801">
    <property type="entry name" value="DUF2537"/>
    <property type="match status" value="1"/>
</dbReference>
<dbReference type="AlphaFoldDB" id="A0A1C3ZJJ9"/>
<dbReference type="Proteomes" id="UP000230886">
    <property type="component" value="Unassembled WGS sequence"/>
</dbReference>
<reference evidence="1 2" key="1">
    <citation type="submission" date="2017-07" db="EMBL/GenBank/DDBJ databases">
        <title>Draft sequence of Rhodococcus enclensis 23b-28.</title>
        <authorList>
            <person name="Besaury L."/>
            <person name="Sancelme M."/>
            <person name="Amato P."/>
            <person name="Lallement A."/>
            <person name="Delort A.-M."/>
        </authorList>
    </citation>
    <scope>NUCLEOTIDE SEQUENCE [LARGE SCALE GENOMIC DNA]</scope>
    <source>
        <strain evidence="1 2">23b-28</strain>
    </source>
</reference>
<organism evidence="1 2">
    <name type="scientific">Rhodococcus qingshengii</name>
    <dbReference type="NCBI Taxonomy" id="334542"/>
    <lineage>
        <taxon>Bacteria</taxon>
        <taxon>Bacillati</taxon>
        <taxon>Actinomycetota</taxon>
        <taxon>Actinomycetes</taxon>
        <taxon>Mycobacteriales</taxon>
        <taxon>Nocardiaceae</taxon>
        <taxon>Rhodococcus</taxon>
        <taxon>Rhodococcus erythropolis group</taxon>
    </lineage>
</organism>
<dbReference type="EMBL" id="NOVD01000017">
    <property type="protein sequence ID" value="PCK25315.1"/>
    <property type="molecule type" value="Genomic_DNA"/>
</dbReference>
<evidence type="ECO:0000313" key="1">
    <source>
        <dbReference type="EMBL" id="PCK25315.1"/>
    </source>
</evidence>
<proteinExistence type="predicted"/>
<name>A0A1C3ZJJ9_RHOSG</name>
<comment type="caution">
    <text evidence="1">The sequence shown here is derived from an EMBL/GenBank/DDBJ whole genome shotgun (WGS) entry which is preliminary data.</text>
</comment>
<accession>A0A1C3ZJJ9</accession>
<dbReference type="RefSeq" id="WP_030535366.1">
    <property type="nucleotide sequence ID" value="NZ_AP023172.1"/>
</dbReference>
<protein>
    <submittedName>
        <fullName evidence="1">DUF2537 domain-containing protein</fullName>
    </submittedName>
</protein>
<evidence type="ECO:0000313" key="2">
    <source>
        <dbReference type="Proteomes" id="UP000230886"/>
    </source>
</evidence>
<gene>
    <name evidence="1" type="ORF">CHR55_20810</name>
</gene>
<sequence>MTQDRTPWFTGIAVSVFAAMLSTSAVAAFCVALGNVNVLLAVVVNVIAVGGLAPTVWRWRAVPVWRWVVYGAVAGVPLGWIAAIAA</sequence>